<dbReference type="STRING" id="909613.UO65_2388"/>
<evidence type="ECO:0000256" key="1">
    <source>
        <dbReference type="ARBA" id="ARBA00005417"/>
    </source>
</evidence>
<dbReference type="Proteomes" id="UP000019277">
    <property type="component" value="Unassembled WGS sequence"/>
</dbReference>
<dbReference type="GO" id="GO:0016887">
    <property type="term" value="F:ATP hydrolysis activity"/>
    <property type="evidence" value="ECO:0007669"/>
    <property type="project" value="InterPro"/>
</dbReference>
<evidence type="ECO:0000256" key="2">
    <source>
        <dbReference type="ARBA" id="ARBA00022448"/>
    </source>
</evidence>
<dbReference type="EMBL" id="AYXG01000081">
    <property type="protein sequence ID" value="EWC62401.1"/>
    <property type="molecule type" value="Genomic_DNA"/>
</dbReference>
<dbReference type="PROSITE" id="PS50893">
    <property type="entry name" value="ABC_TRANSPORTER_2"/>
    <property type="match status" value="2"/>
</dbReference>
<dbReference type="PANTHER" id="PTHR43776">
    <property type="entry name" value="TRANSPORT ATP-BINDING PROTEIN"/>
    <property type="match status" value="1"/>
</dbReference>
<keyword evidence="3" id="KW-0547">Nucleotide-binding</keyword>
<organism evidence="6 7">
    <name type="scientific">Actinokineospora spheciospongiae</name>
    <dbReference type="NCBI Taxonomy" id="909613"/>
    <lineage>
        <taxon>Bacteria</taxon>
        <taxon>Bacillati</taxon>
        <taxon>Actinomycetota</taxon>
        <taxon>Actinomycetes</taxon>
        <taxon>Pseudonocardiales</taxon>
        <taxon>Pseudonocardiaceae</taxon>
        <taxon>Actinokineospora</taxon>
    </lineage>
</organism>
<dbReference type="GO" id="GO:0005524">
    <property type="term" value="F:ATP binding"/>
    <property type="evidence" value="ECO:0007669"/>
    <property type="project" value="UniProtKB-KW"/>
</dbReference>
<gene>
    <name evidence="6" type="ORF">UO65_2388</name>
</gene>
<name>W7J0F0_9PSEU</name>
<evidence type="ECO:0000256" key="3">
    <source>
        <dbReference type="ARBA" id="ARBA00022741"/>
    </source>
</evidence>
<dbReference type="InterPro" id="IPR003439">
    <property type="entry name" value="ABC_transporter-like_ATP-bd"/>
</dbReference>
<protein>
    <submittedName>
        <fullName evidence="6">Putative ATP-binding component of ABC transporter</fullName>
    </submittedName>
</protein>
<keyword evidence="7" id="KW-1185">Reference proteome</keyword>
<evidence type="ECO:0000256" key="4">
    <source>
        <dbReference type="ARBA" id="ARBA00022840"/>
    </source>
</evidence>
<keyword evidence="4 6" id="KW-0067">ATP-binding</keyword>
<evidence type="ECO:0000259" key="5">
    <source>
        <dbReference type="PROSITE" id="PS50893"/>
    </source>
</evidence>
<comment type="caution">
    <text evidence="6">The sequence shown here is derived from an EMBL/GenBank/DDBJ whole genome shotgun (WGS) entry which is preliminary data.</text>
</comment>
<evidence type="ECO:0000313" key="6">
    <source>
        <dbReference type="EMBL" id="EWC62401.1"/>
    </source>
</evidence>
<dbReference type="RefSeq" id="WP_035281596.1">
    <property type="nucleotide sequence ID" value="NZ_AYXG01000081.1"/>
</dbReference>
<dbReference type="GO" id="GO:0055085">
    <property type="term" value="P:transmembrane transport"/>
    <property type="evidence" value="ECO:0007669"/>
    <property type="project" value="UniProtKB-ARBA"/>
</dbReference>
<feature type="domain" description="ABC transporter" evidence="5">
    <location>
        <begin position="263"/>
        <end position="494"/>
    </location>
</feature>
<dbReference type="AlphaFoldDB" id="W7J0F0"/>
<dbReference type="eggNOG" id="COG4172">
    <property type="taxonomic scope" value="Bacteria"/>
</dbReference>
<sequence length="494" mass="51836">MTLLRLDGLRADAGDRALLEDVSLRLGAGRVLAVLGGSGAGKTTLGLAALGESRRGVRLGGTVRLGGIELLGLGPRDRRRARAGAVGHLPQHPGAVLDPVRRCGSVLVELAAVGHRGRATRVAAAERALHAAGLDPEHWHRFPHQLSGGQQQRMALATTLVTAPSLLVLDEPSTGLDPRSRERLAERLRALSTAGMALLLLTHDLDLARATADDIAVLEHGALIETGPADAVLTDPRHLGTAALLTEDPPLPPGPVANTPPVVVAAGLTVRAGHTVLLRPTDLTLTEASRTAVIGPSGAGKTTLARAIAGLLPPSGGSTTLDGLPLLAHVRERSREQLRAIQYVHQDAHASFDEFRDVLGQVAATATRLRGLPEPEARAEATALLDAFGLFVGTRHPHQLSGGQLKRCALARALLAHPRLLICDEVTSGLDATTRATTLRTLDSAATRTGVALLLIGHDHQALAAITDRTITVDGGRVTEVPDSPWMQWKRGLR</sequence>
<dbReference type="Gene3D" id="3.40.50.300">
    <property type="entry name" value="P-loop containing nucleotide triphosphate hydrolases"/>
    <property type="match status" value="2"/>
</dbReference>
<dbReference type="SMART" id="SM00382">
    <property type="entry name" value="AAA"/>
    <property type="match status" value="2"/>
</dbReference>
<dbReference type="InterPro" id="IPR003593">
    <property type="entry name" value="AAA+_ATPase"/>
</dbReference>
<comment type="similarity">
    <text evidence="1">Belongs to the ABC transporter superfamily.</text>
</comment>
<dbReference type="PANTHER" id="PTHR43776:SF7">
    <property type="entry name" value="D,D-DIPEPTIDE TRANSPORT ATP-BINDING PROTEIN DDPF-RELATED"/>
    <property type="match status" value="1"/>
</dbReference>
<accession>W7J0F0</accession>
<proteinExistence type="inferred from homology"/>
<feature type="domain" description="ABC transporter" evidence="5">
    <location>
        <begin position="4"/>
        <end position="245"/>
    </location>
</feature>
<dbReference type="PROSITE" id="PS00211">
    <property type="entry name" value="ABC_TRANSPORTER_1"/>
    <property type="match status" value="1"/>
</dbReference>
<dbReference type="InterPro" id="IPR027417">
    <property type="entry name" value="P-loop_NTPase"/>
</dbReference>
<evidence type="ECO:0000313" key="7">
    <source>
        <dbReference type="Proteomes" id="UP000019277"/>
    </source>
</evidence>
<dbReference type="InterPro" id="IPR017871">
    <property type="entry name" value="ABC_transporter-like_CS"/>
</dbReference>
<dbReference type="OrthoDB" id="3169708at2"/>
<dbReference type="Pfam" id="PF00005">
    <property type="entry name" value="ABC_tran"/>
    <property type="match status" value="2"/>
</dbReference>
<keyword evidence="2" id="KW-0813">Transport</keyword>
<reference evidence="6 7" key="1">
    <citation type="journal article" date="2014" name="Genome Announc.">
        <title>Draft Genome Sequence of the Antitrypanosomally Active Sponge-Associated Bacterium Actinokineospora sp. Strain EG49.</title>
        <authorList>
            <person name="Harjes J."/>
            <person name="Ryu T."/>
            <person name="Abdelmohsen U.R."/>
            <person name="Moitinho-Silva L."/>
            <person name="Horn H."/>
            <person name="Ravasi T."/>
            <person name="Hentschel U."/>
        </authorList>
    </citation>
    <scope>NUCLEOTIDE SEQUENCE [LARGE SCALE GENOMIC DNA]</scope>
    <source>
        <strain evidence="6 7">EG49</strain>
    </source>
</reference>
<dbReference type="SUPFAM" id="SSF52540">
    <property type="entry name" value="P-loop containing nucleoside triphosphate hydrolases"/>
    <property type="match status" value="2"/>
</dbReference>
<dbReference type="InterPro" id="IPR050319">
    <property type="entry name" value="ABC_transp_ATP-bind"/>
</dbReference>